<evidence type="ECO:0000313" key="2">
    <source>
        <dbReference type="Proteomes" id="UP000176037"/>
    </source>
</evidence>
<reference evidence="1 2" key="1">
    <citation type="submission" date="2016-09" db="EMBL/GenBank/DDBJ databases">
        <title>Alteromonas lipolytica, a new species isolated from sea water.</title>
        <authorList>
            <person name="Wu Y.-H."/>
            <person name="Cheng H."/>
            <person name="Xu X.-W."/>
        </authorList>
    </citation>
    <scope>NUCLEOTIDE SEQUENCE [LARGE SCALE GENOMIC DNA]</scope>
    <source>
        <strain evidence="1 2">JW12</strain>
    </source>
</reference>
<dbReference type="Proteomes" id="UP000176037">
    <property type="component" value="Unassembled WGS sequence"/>
</dbReference>
<dbReference type="OrthoDB" id="9775358at2"/>
<keyword evidence="2" id="KW-1185">Reference proteome</keyword>
<dbReference type="AlphaFoldDB" id="A0A1E8FGZ4"/>
<dbReference type="EMBL" id="MJIC01000010">
    <property type="protein sequence ID" value="OFI35184.1"/>
    <property type="molecule type" value="Genomic_DNA"/>
</dbReference>
<comment type="caution">
    <text evidence="1">The sequence shown here is derived from an EMBL/GenBank/DDBJ whole genome shotgun (WGS) entry which is preliminary data.</text>
</comment>
<dbReference type="RefSeq" id="WP_070176102.1">
    <property type="nucleotide sequence ID" value="NZ_BMJR01000001.1"/>
</dbReference>
<sequence length="161" mass="18503">MVNATMDLLINSLLVWIQLHTEYDTRSLPHPQVIMMTPKELTSELYADAPALAPANGIDHRINALYAFETGESGTIFIKHPTLVEDSDRFASPLDNPKFREILLHELIHHVQWHTGEAQQWQCPKQGETEAYLLGAKYLEQHDTADPLYDRWFWANSYAIC</sequence>
<gene>
    <name evidence="1" type="ORF">BFC17_16715</name>
</gene>
<proteinExistence type="predicted"/>
<accession>A0A1E8FGZ4</accession>
<evidence type="ECO:0000313" key="1">
    <source>
        <dbReference type="EMBL" id="OFI35184.1"/>
    </source>
</evidence>
<name>A0A1E8FGZ4_9ALTE</name>
<protein>
    <submittedName>
        <fullName evidence="1">Uncharacterized protein</fullName>
    </submittedName>
</protein>
<organism evidence="1 2">
    <name type="scientific">Alteromonas lipolytica</name>
    <dbReference type="NCBI Taxonomy" id="1856405"/>
    <lineage>
        <taxon>Bacteria</taxon>
        <taxon>Pseudomonadati</taxon>
        <taxon>Pseudomonadota</taxon>
        <taxon>Gammaproteobacteria</taxon>
        <taxon>Alteromonadales</taxon>
        <taxon>Alteromonadaceae</taxon>
        <taxon>Alteromonas/Salinimonas group</taxon>
        <taxon>Alteromonas</taxon>
    </lineage>
</organism>